<evidence type="ECO:0000313" key="1">
    <source>
        <dbReference type="EMBL" id="AFK47002.1"/>
    </source>
</evidence>
<reference evidence="1" key="1">
    <citation type="submission" date="2012-05" db="EMBL/GenBank/DDBJ databases">
        <authorList>
            <person name="Krishnakumar V."/>
            <person name="Cheung F."/>
            <person name="Xiao Y."/>
            <person name="Chan A."/>
            <person name="Moskal W.A."/>
            <person name="Town C.D."/>
        </authorList>
    </citation>
    <scope>NUCLEOTIDE SEQUENCE</scope>
</reference>
<accession>I3T3B0</accession>
<dbReference type="AlphaFoldDB" id="I3T3B0"/>
<proteinExistence type="evidence at transcript level"/>
<dbReference type="EMBL" id="BT147208">
    <property type="protein sequence ID" value="AFK47002.1"/>
    <property type="molecule type" value="mRNA"/>
</dbReference>
<protein>
    <submittedName>
        <fullName evidence="1">Uncharacterized protein</fullName>
    </submittedName>
</protein>
<sequence length="72" mass="7997">MLVELGLTVTPSNKLALATTQTLSELTVTMQLTATSRKRVKHHWLVTLQEQPQFLHQIPALQVVPTLQAQAP</sequence>
<organism evidence="1">
    <name type="scientific">Lotus japonicus</name>
    <name type="common">Lotus corniculatus var. japonicus</name>
    <dbReference type="NCBI Taxonomy" id="34305"/>
    <lineage>
        <taxon>Eukaryota</taxon>
        <taxon>Viridiplantae</taxon>
        <taxon>Streptophyta</taxon>
        <taxon>Embryophyta</taxon>
        <taxon>Tracheophyta</taxon>
        <taxon>Spermatophyta</taxon>
        <taxon>Magnoliopsida</taxon>
        <taxon>eudicotyledons</taxon>
        <taxon>Gunneridae</taxon>
        <taxon>Pentapetalae</taxon>
        <taxon>rosids</taxon>
        <taxon>fabids</taxon>
        <taxon>Fabales</taxon>
        <taxon>Fabaceae</taxon>
        <taxon>Papilionoideae</taxon>
        <taxon>50 kb inversion clade</taxon>
        <taxon>NPAAA clade</taxon>
        <taxon>Hologalegina</taxon>
        <taxon>robinioid clade</taxon>
        <taxon>Loteae</taxon>
        <taxon>Lotus</taxon>
    </lineage>
</organism>
<name>I3T3B0_LOTJA</name>